<name>A0A2P4UL36_9ACTN</name>
<evidence type="ECO:0000256" key="1">
    <source>
        <dbReference type="SAM" id="Phobius"/>
    </source>
</evidence>
<evidence type="ECO:0000313" key="2">
    <source>
        <dbReference type="EMBL" id="POM25752.1"/>
    </source>
</evidence>
<proteinExistence type="predicted"/>
<dbReference type="InterPro" id="IPR049978">
    <property type="entry name" value="SCO6880-like"/>
</dbReference>
<reference evidence="2 3" key="1">
    <citation type="journal article" date="2017" name="Chemistry">
        <title>Isolation, Biosynthesis and Chemical Modifications of Rubterolones A-F: Rare Tropolone Alkaloids from Actinomadura sp. 5-2.</title>
        <authorList>
            <person name="Guo H."/>
            <person name="Benndorf R."/>
            <person name="Leichnitz D."/>
            <person name="Klassen J.L."/>
            <person name="Vollmers J."/>
            <person name="Gorls H."/>
            <person name="Steinacker M."/>
            <person name="Weigel C."/>
            <person name="Dahse H.M."/>
            <person name="Kaster A.K."/>
            <person name="de Beer Z.W."/>
            <person name="Poulsen M."/>
            <person name="Beemelmanns C."/>
        </authorList>
    </citation>
    <scope>NUCLEOTIDE SEQUENCE [LARGE SCALE GENOMIC DNA]</scope>
    <source>
        <strain evidence="2 3">5-2</strain>
    </source>
</reference>
<dbReference type="NCBIfam" id="NF042935">
    <property type="entry name" value="SCO6880_fam"/>
    <property type="match status" value="1"/>
</dbReference>
<sequence>MAANNQAERTYGNWRKPRSPGLGRLGLLGTMLLLGGLIFIVLAMMFFGLIPALVVALILAAMLTPLMIQDRHGRTALQAATARISWWRGRSKGQHLYRSGPLSIVDRGSCRLPGLLARSRAVDALDSYGQPFAMVILPQVGHYTVVLECGADGAALVDQDQIDTWVAYWGQWLASLSFEPGLVGASVTIETAPDLGYRLRREVMSNVSDRAPELAREVLEQIVEQYPAGSAQVSTRVALTYSALPKPGAKRRSLEEMAREIGARLPGLSRNLAMTGAGSARAMDTRQLAEAVRVAYDPAAQALLEDAQDETLDWNDVGPVATQEHWDHYVHDSGASITWGMSDAPRGEVLSNVLTGLVSPHQDIPRKRVTFLYRPYDPGTAATLVERDRKDTRFRVNNQNAAARDAIAVAAADQTAREEAKGAGLVRFAMLVTATVHSTADLGSAAAAIDTLAPPARVQLRRMYGAQASAFAAALPLGVVLPTHLQVPALVREAL</sequence>
<accession>A0A2P4UL36</accession>
<keyword evidence="1" id="KW-0812">Transmembrane</keyword>
<gene>
    <name evidence="2" type="ORF">BTM25_01350</name>
</gene>
<evidence type="ECO:0000313" key="3">
    <source>
        <dbReference type="Proteomes" id="UP000242367"/>
    </source>
</evidence>
<organism evidence="2 3">
    <name type="scientific">Actinomadura rubteroloni</name>
    <dbReference type="NCBI Taxonomy" id="1926885"/>
    <lineage>
        <taxon>Bacteria</taxon>
        <taxon>Bacillati</taxon>
        <taxon>Actinomycetota</taxon>
        <taxon>Actinomycetes</taxon>
        <taxon>Streptosporangiales</taxon>
        <taxon>Thermomonosporaceae</taxon>
        <taxon>Actinomadura</taxon>
    </lineage>
</organism>
<dbReference type="EMBL" id="MTBP01000001">
    <property type="protein sequence ID" value="POM25752.1"/>
    <property type="molecule type" value="Genomic_DNA"/>
</dbReference>
<dbReference type="Proteomes" id="UP000242367">
    <property type="component" value="Unassembled WGS sequence"/>
</dbReference>
<keyword evidence="1" id="KW-1133">Transmembrane helix</keyword>
<feature type="transmembrane region" description="Helical" evidence="1">
    <location>
        <begin position="21"/>
        <end position="43"/>
    </location>
</feature>
<keyword evidence="1" id="KW-0472">Membrane</keyword>
<evidence type="ECO:0008006" key="4">
    <source>
        <dbReference type="Google" id="ProtNLM"/>
    </source>
</evidence>
<feature type="transmembrane region" description="Helical" evidence="1">
    <location>
        <begin position="49"/>
        <end position="68"/>
    </location>
</feature>
<protein>
    <recommendedName>
        <fullName evidence="4">Integral membrane protein</fullName>
    </recommendedName>
</protein>
<dbReference type="AlphaFoldDB" id="A0A2P4UL36"/>
<dbReference type="RefSeq" id="WP_235827974.1">
    <property type="nucleotide sequence ID" value="NZ_MTBP01000001.1"/>
</dbReference>
<keyword evidence="3" id="KW-1185">Reference proteome</keyword>
<comment type="caution">
    <text evidence="2">The sequence shown here is derived from an EMBL/GenBank/DDBJ whole genome shotgun (WGS) entry which is preliminary data.</text>
</comment>